<sequence length="204" mass="22788">MGDKMDKSEVETVYKNLDDAIMEVLELMDEQVKCKLALEEMTKSGFWNLAKARYIMGNSSVSALQLPSEGTCADIVALTTVSKSEDEFTLQTISPTKVKKTSTRELRNRTNNSNVNDEEVDEDKEGREKIPDVFDVAQPELVDPVNWFGVLVPQNLRQAQSNFKSALELVVDSVNVQNRLKAAQAKYNSLLKVKSTLLNQAPDS</sequence>
<dbReference type="GO" id="GO:0070072">
    <property type="term" value="P:vacuolar proton-transporting V-type ATPase complex assembly"/>
    <property type="evidence" value="ECO:0007669"/>
    <property type="project" value="InterPro"/>
</dbReference>
<accession>A0A7R9K203</accession>
<dbReference type="AlphaFoldDB" id="A0A7R9K203"/>
<feature type="region of interest" description="Disordered" evidence="2">
    <location>
        <begin position="100"/>
        <end position="126"/>
    </location>
</feature>
<evidence type="ECO:0000256" key="2">
    <source>
        <dbReference type="SAM" id="MobiDB-lite"/>
    </source>
</evidence>
<dbReference type="EMBL" id="OE842367">
    <property type="protein sequence ID" value="CAD7599805.1"/>
    <property type="molecule type" value="Genomic_DNA"/>
</dbReference>
<dbReference type="Pfam" id="PF21730">
    <property type="entry name" value="Vma22_CCDC115"/>
    <property type="match status" value="1"/>
</dbReference>
<evidence type="ECO:0000313" key="3">
    <source>
        <dbReference type="EMBL" id="CAD7599805.1"/>
    </source>
</evidence>
<gene>
    <name evidence="3" type="ORF">TGEB3V08_LOCUS7446</name>
</gene>
<dbReference type="PANTHER" id="PTHR31996:SF2">
    <property type="entry name" value="COILED-COIL DOMAIN-CONTAINING PROTEIN 115"/>
    <property type="match status" value="1"/>
</dbReference>
<protein>
    <recommendedName>
        <fullName evidence="1">Vacuolar ATPase assembly protein VMA22</fullName>
    </recommendedName>
</protein>
<dbReference type="PANTHER" id="PTHR31996">
    <property type="entry name" value="COILED-COIL DOMAIN-CONTAINING PROTEIN 115"/>
    <property type="match status" value="1"/>
</dbReference>
<dbReference type="Gene3D" id="1.10.287.3240">
    <property type="match status" value="1"/>
</dbReference>
<dbReference type="GO" id="GO:0051082">
    <property type="term" value="F:unfolded protein binding"/>
    <property type="evidence" value="ECO:0007669"/>
    <property type="project" value="TreeGrafter"/>
</dbReference>
<evidence type="ECO:0000256" key="1">
    <source>
        <dbReference type="ARBA" id="ARBA00093634"/>
    </source>
</evidence>
<reference evidence="3" key="1">
    <citation type="submission" date="2020-11" db="EMBL/GenBank/DDBJ databases">
        <authorList>
            <person name="Tran Van P."/>
        </authorList>
    </citation>
    <scope>NUCLEOTIDE SEQUENCE</scope>
</reference>
<name>A0A7R9K203_TIMGE</name>
<organism evidence="3">
    <name type="scientific">Timema genevievae</name>
    <name type="common">Walking stick</name>
    <dbReference type="NCBI Taxonomy" id="629358"/>
    <lineage>
        <taxon>Eukaryota</taxon>
        <taxon>Metazoa</taxon>
        <taxon>Ecdysozoa</taxon>
        <taxon>Arthropoda</taxon>
        <taxon>Hexapoda</taxon>
        <taxon>Insecta</taxon>
        <taxon>Pterygota</taxon>
        <taxon>Neoptera</taxon>
        <taxon>Polyneoptera</taxon>
        <taxon>Phasmatodea</taxon>
        <taxon>Timematodea</taxon>
        <taxon>Timematoidea</taxon>
        <taxon>Timematidae</taxon>
        <taxon>Timema</taxon>
    </lineage>
</organism>
<proteinExistence type="predicted"/>
<dbReference type="InterPro" id="IPR040357">
    <property type="entry name" value="Vma22/CCDC115"/>
</dbReference>